<protein>
    <submittedName>
        <fullName evidence="1">Uncharacterized protein</fullName>
    </submittedName>
</protein>
<feature type="non-terminal residue" evidence="1">
    <location>
        <position position="1"/>
    </location>
</feature>
<dbReference type="InterPro" id="IPR011990">
    <property type="entry name" value="TPR-like_helical_dom_sf"/>
</dbReference>
<keyword evidence="2" id="KW-1185">Reference proteome</keyword>
<proteinExistence type="predicted"/>
<evidence type="ECO:0000313" key="2">
    <source>
        <dbReference type="Proteomes" id="UP000485058"/>
    </source>
</evidence>
<gene>
    <name evidence="1" type="ORF">HaLaN_31929</name>
</gene>
<reference evidence="1 2" key="1">
    <citation type="submission" date="2020-02" db="EMBL/GenBank/DDBJ databases">
        <title>Draft genome sequence of Haematococcus lacustris strain NIES-144.</title>
        <authorList>
            <person name="Morimoto D."/>
            <person name="Nakagawa S."/>
            <person name="Yoshida T."/>
            <person name="Sawayama S."/>
        </authorList>
    </citation>
    <scope>NUCLEOTIDE SEQUENCE [LARGE SCALE GENOMIC DNA]</scope>
    <source>
        <strain evidence="1 2">NIES-144</strain>
    </source>
</reference>
<evidence type="ECO:0000313" key="1">
    <source>
        <dbReference type="EMBL" id="GFH32673.1"/>
    </source>
</evidence>
<feature type="non-terminal residue" evidence="1">
    <location>
        <position position="35"/>
    </location>
</feature>
<comment type="caution">
    <text evidence="1">The sequence shown here is derived from an EMBL/GenBank/DDBJ whole genome shotgun (WGS) entry which is preliminary data.</text>
</comment>
<dbReference type="Gene3D" id="1.25.40.10">
    <property type="entry name" value="Tetratricopeptide repeat domain"/>
    <property type="match status" value="1"/>
</dbReference>
<sequence length="35" mass="4189">MDYHKAAAAFETARQLDRYRVEGMEVFSTVLWHMK</sequence>
<dbReference type="AlphaFoldDB" id="A0A6A0AK83"/>
<dbReference type="Proteomes" id="UP000485058">
    <property type="component" value="Unassembled WGS sequence"/>
</dbReference>
<organism evidence="1 2">
    <name type="scientific">Haematococcus lacustris</name>
    <name type="common">Green alga</name>
    <name type="synonym">Haematococcus pluvialis</name>
    <dbReference type="NCBI Taxonomy" id="44745"/>
    <lineage>
        <taxon>Eukaryota</taxon>
        <taxon>Viridiplantae</taxon>
        <taxon>Chlorophyta</taxon>
        <taxon>core chlorophytes</taxon>
        <taxon>Chlorophyceae</taxon>
        <taxon>CS clade</taxon>
        <taxon>Chlamydomonadales</taxon>
        <taxon>Haematococcaceae</taxon>
        <taxon>Haematococcus</taxon>
    </lineage>
</organism>
<accession>A0A6A0AK83</accession>
<dbReference type="EMBL" id="BLLF01006957">
    <property type="protein sequence ID" value="GFH32673.1"/>
    <property type="molecule type" value="Genomic_DNA"/>
</dbReference>
<name>A0A6A0AK83_HAELA</name>